<evidence type="ECO:0000256" key="4">
    <source>
        <dbReference type="ARBA" id="ARBA00022723"/>
    </source>
</evidence>
<dbReference type="InterPro" id="IPR036412">
    <property type="entry name" value="HAD-like_sf"/>
</dbReference>
<evidence type="ECO:0000259" key="12">
    <source>
        <dbReference type="Pfam" id="PF01814"/>
    </source>
</evidence>
<dbReference type="GO" id="GO:0016463">
    <property type="term" value="F:P-type zinc transporter activity"/>
    <property type="evidence" value="ECO:0007669"/>
    <property type="project" value="UniProtKB-EC"/>
</dbReference>
<feature type="transmembrane region" description="Helical" evidence="10">
    <location>
        <begin position="234"/>
        <end position="253"/>
    </location>
</feature>
<dbReference type="InterPro" id="IPR018303">
    <property type="entry name" value="ATPase_P-typ_P_site"/>
</dbReference>
<dbReference type="InterPro" id="IPR008250">
    <property type="entry name" value="ATPase_P-typ_transduc_dom_A_sf"/>
</dbReference>
<feature type="transmembrane region" description="Helical" evidence="10">
    <location>
        <begin position="569"/>
        <end position="589"/>
    </location>
</feature>
<dbReference type="InterPro" id="IPR001757">
    <property type="entry name" value="P_typ_ATPase"/>
</dbReference>
<evidence type="ECO:0000313" key="13">
    <source>
        <dbReference type="EMBL" id="GLK82404.1"/>
    </source>
</evidence>
<keyword evidence="10" id="KW-0547">Nucleotide-binding</keyword>
<dbReference type="InterPro" id="IPR027256">
    <property type="entry name" value="P-typ_ATPase_IB"/>
</dbReference>
<evidence type="ECO:0000259" key="11">
    <source>
        <dbReference type="Pfam" id="PF00122"/>
    </source>
</evidence>
<organism evidence="13 14">
    <name type="scientific">Ancylobacter defluvii</name>
    <dbReference type="NCBI Taxonomy" id="1282440"/>
    <lineage>
        <taxon>Bacteria</taxon>
        <taxon>Pseudomonadati</taxon>
        <taxon>Pseudomonadota</taxon>
        <taxon>Alphaproteobacteria</taxon>
        <taxon>Hyphomicrobiales</taxon>
        <taxon>Xanthobacteraceae</taxon>
        <taxon>Ancylobacter</taxon>
    </lineage>
</organism>
<dbReference type="Pfam" id="PF01814">
    <property type="entry name" value="Hemerythrin"/>
    <property type="match status" value="1"/>
</dbReference>
<accession>A0A9W6N8I4</accession>
<evidence type="ECO:0000313" key="14">
    <source>
        <dbReference type="Proteomes" id="UP001143330"/>
    </source>
</evidence>
<dbReference type="GO" id="GO:0016887">
    <property type="term" value="F:ATP hydrolysis activity"/>
    <property type="evidence" value="ECO:0007669"/>
    <property type="project" value="InterPro"/>
</dbReference>
<dbReference type="SUPFAM" id="SSF81665">
    <property type="entry name" value="Calcium ATPase, transmembrane domain M"/>
    <property type="match status" value="1"/>
</dbReference>
<keyword evidence="7 10" id="KW-0472">Membrane</keyword>
<comment type="catalytic activity">
    <reaction evidence="9">
        <text>Zn(2+)(in) + ATP + H2O = Zn(2+)(out) + ADP + phosphate + H(+)</text>
        <dbReference type="Rhea" id="RHEA:20621"/>
        <dbReference type="ChEBI" id="CHEBI:15377"/>
        <dbReference type="ChEBI" id="CHEBI:15378"/>
        <dbReference type="ChEBI" id="CHEBI:29105"/>
        <dbReference type="ChEBI" id="CHEBI:30616"/>
        <dbReference type="ChEBI" id="CHEBI:43474"/>
        <dbReference type="ChEBI" id="CHEBI:456216"/>
        <dbReference type="EC" id="7.2.2.12"/>
    </reaction>
</comment>
<evidence type="ECO:0000256" key="6">
    <source>
        <dbReference type="ARBA" id="ARBA00022989"/>
    </source>
</evidence>
<dbReference type="Proteomes" id="UP001143330">
    <property type="component" value="Unassembled WGS sequence"/>
</dbReference>
<evidence type="ECO:0000256" key="3">
    <source>
        <dbReference type="ARBA" id="ARBA00022692"/>
    </source>
</evidence>
<keyword evidence="10" id="KW-1003">Cell membrane</keyword>
<dbReference type="NCBIfam" id="TIGR01494">
    <property type="entry name" value="ATPase_P-type"/>
    <property type="match status" value="1"/>
</dbReference>
<dbReference type="InterPro" id="IPR044492">
    <property type="entry name" value="P_typ_ATPase_HD_dom"/>
</dbReference>
<dbReference type="InterPro" id="IPR023214">
    <property type="entry name" value="HAD_sf"/>
</dbReference>
<dbReference type="Pfam" id="PF00122">
    <property type="entry name" value="E1-E2_ATPase"/>
    <property type="match status" value="1"/>
</dbReference>
<dbReference type="EMBL" id="BSFM01000003">
    <property type="protein sequence ID" value="GLK82404.1"/>
    <property type="molecule type" value="Genomic_DNA"/>
</dbReference>
<reference evidence="13" key="1">
    <citation type="journal article" date="2014" name="Int. J. Syst. Evol. Microbiol.">
        <title>Complete genome sequence of Corynebacterium casei LMG S-19264T (=DSM 44701T), isolated from a smear-ripened cheese.</title>
        <authorList>
            <consortium name="US DOE Joint Genome Institute (JGI-PGF)"/>
            <person name="Walter F."/>
            <person name="Albersmeier A."/>
            <person name="Kalinowski J."/>
            <person name="Ruckert C."/>
        </authorList>
    </citation>
    <scope>NUCLEOTIDE SEQUENCE</scope>
    <source>
        <strain evidence="13">VKM B-2789</strain>
    </source>
</reference>
<dbReference type="PANTHER" id="PTHR48085">
    <property type="entry name" value="CADMIUM/ZINC-TRANSPORTING ATPASE HMA2-RELATED"/>
    <property type="match status" value="1"/>
</dbReference>
<dbReference type="EC" id="7.2.2.12" evidence="8"/>
<feature type="transmembrane region" description="Helical" evidence="10">
    <location>
        <begin position="39"/>
        <end position="57"/>
    </location>
</feature>
<dbReference type="SUPFAM" id="SSF56784">
    <property type="entry name" value="HAD-like"/>
    <property type="match status" value="1"/>
</dbReference>
<dbReference type="AlphaFoldDB" id="A0A9W6N8I4"/>
<feature type="domain" description="P-type ATPase A" evidence="11">
    <location>
        <begin position="119"/>
        <end position="216"/>
    </location>
</feature>
<dbReference type="Gene3D" id="2.70.150.10">
    <property type="entry name" value="Calcium-transporting ATPase, cytoplasmic transduction domain A"/>
    <property type="match status" value="1"/>
</dbReference>
<feature type="domain" description="Hemerythrin-like" evidence="12">
    <location>
        <begin position="629"/>
        <end position="759"/>
    </location>
</feature>
<evidence type="ECO:0000256" key="2">
    <source>
        <dbReference type="ARBA" id="ARBA00006024"/>
    </source>
</evidence>
<comment type="similarity">
    <text evidence="2 10">Belongs to the cation transport ATPase (P-type) (TC 3.A.3) family. Type IB subfamily.</text>
</comment>
<proteinExistence type="inferred from homology"/>
<dbReference type="Gene3D" id="3.40.50.1000">
    <property type="entry name" value="HAD superfamily/HAD-like"/>
    <property type="match status" value="1"/>
</dbReference>
<reference evidence="13" key="2">
    <citation type="submission" date="2023-01" db="EMBL/GenBank/DDBJ databases">
        <authorList>
            <person name="Sun Q."/>
            <person name="Evtushenko L."/>
        </authorList>
    </citation>
    <scope>NUCLEOTIDE SEQUENCE</scope>
    <source>
        <strain evidence="13">VKM B-2789</strain>
    </source>
</reference>
<evidence type="ECO:0000256" key="7">
    <source>
        <dbReference type="ARBA" id="ARBA00023136"/>
    </source>
</evidence>
<dbReference type="SFLD" id="SFLDF00027">
    <property type="entry name" value="p-type_atpase"/>
    <property type="match status" value="1"/>
</dbReference>
<dbReference type="SFLD" id="SFLDG00002">
    <property type="entry name" value="C1.7:_P-type_atpase_like"/>
    <property type="match status" value="1"/>
</dbReference>
<dbReference type="InterPro" id="IPR051014">
    <property type="entry name" value="Cation_Transport_ATPase_IB"/>
</dbReference>
<dbReference type="Gene3D" id="3.40.1110.10">
    <property type="entry name" value="Calcium-transporting ATPase, cytoplasmic domain N"/>
    <property type="match status" value="1"/>
</dbReference>
<evidence type="ECO:0000256" key="5">
    <source>
        <dbReference type="ARBA" id="ARBA00022967"/>
    </source>
</evidence>
<dbReference type="PANTHER" id="PTHR48085:SF5">
    <property type="entry name" value="CADMIUM_ZINC-TRANSPORTING ATPASE HMA4-RELATED"/>
    <property type="match status" value="1"/>
</dbReference>
<dbReference type="GO" id="GO:0005886">
    <property type="term" value="C:plasma membrane"/>
    <property type="evidence" value="ECO:0007669"/>
    <property type="project" value="UniProtKB-SubCell"/>
</dbReference>
<protein>
    <recommendedName>
        <fullName evidence="8">P-type Zn(2+) transporter</fullName>
        <ecNumber evidence="8">7.2.2.12</ecNumber>
    </recommendedName>
</protein>
<dbReference type="SFLD" id="SFLDS00003">
    <property type="entry name" value="Haloacid_Dehalogenase"/>
    <property type="match status" value="1"/>
</dbReference>
<feature type="transmembrane region" description="Helical" evidence="10">
    <location>
        <begin position="69"/>
        <end position="94"/>
    </location>
</feature>
<feature type="transmembrane region" description="Helical" evidence="10">
    <location>
        <begin position="259"/>
        <end position="283"/>
    </location>
</feature>
<dbReference type="Pfam" id="PF00702">
    <property type="entry name" value="Hydrolase"/>
    <property type="match status" value="1"/>
</dbReference>
<dbReference type="GO" id="GO:0005524">
    <property type="term" value="F:ATP binding"/>
    <property type="evidence" value="ECO:0007669"/>
    <property type="project" value="UniProtKB-UniRule"/>
</dbReference>
<dbReference type="SUPFAM" id="SSF81653">
    <property type="entry name" value="Calcium ATPase, transduction domain A"/>
    <property type="match status" value="1"/>
</dbReference>
<dbReference type="PRINTS" id="PR00119">
    <property type="entry name" value="CATATPASE"/>
</dbReference>
<keyword evidence="14" id="KW-1185">Reference proteome</keyword>
<dbReference type="InterPro" id="IPR023299">
    <property type="entry name" value="ATPase_P-typ_cyto_dom_N"/>
</dbReference>
<evidence type="ECO:0000256" key="10">
    <source>
        <dbReference type="RuleBase" id="RU362081"/>
    </source>
</evidence>
<keyword evidence="10" id="KW-0067">ATP-binding</keyword>
<keyword evidence="5" id="KW-1278">Translocase</keyword>
<dbReference type="Gene3D" id="1.20.120.520">
    <property type="entry name" value="nmb1532 protein domain like"/>
    <property type="match status" value="1"/>
</dbReference>
<dbReference type="GO" id="GO:0015086">
    <property type="term" value="F:cadmium ion transmembrane transporter activity"/>
    <property type="evidence" value="ECO:0007669"/>
    <property type="project" value="TreeGrafter"/>
</dbReference>
<dbReference type="NCBIfam" id="TIGR01525">
    <property type="entry name" value="ATPase-IB_hvy"/>
    <property type="match status" value="1"/>
</dbReference>
<keyword evidence="4 10" id="KW-0479">Metal-binding</keyword>
<dbReference type="InterPro" id="IPR023298">
    <property type="entry name" value="ATPase_P-typ_TM_dom_sf"/>
</dbReference>
<comment type="subcellular location">
    <subcellularLocation>
        <location evidence="10">Cell membrane</location>
    </subcellularLocation>
    <subcellularLocation>
        <location evidence="1">Membrane</location>
    </subcellularLocation>
</comment>
<comment type="caution">
    <text evidence="13">The sequence shown here is derived from an EMBL/GenBank/DDBJ whole genome shotgun (WGS) entry which is preliminary data.</text>
</comment>
<evidence type="ECO:0000256" key="9">
    <source>
        <dbReference type="ARBA" id="ARBA00047308"/>
    </source>
</evidence>
<sequence>MDNLNMERIVRRALVAAALAALAVGIAARLLGAQTTADLIWAAGTLPIIAALIVSMLRDLMNGRLGVDAVALISMSAALVMGQGLAAVVVAVMYAGGNVLEDFAVGRAERDLRSLVDRAPRSAHKCLDDGIRDIPVEDVEIGDRVLVRAGEIVPVDGIISSPDAMIDESALTGEPMPVHRRQDETARSGTLNSGGTFALTATARAGESTYAGIVRMATAAQTAKAPFVRMADRYALLLLPFALAVAGGAWLISGDPIRALAVLVTATPCPLILAAPVAFVAGLSRAARRGILIKGGGALETLARTHTVIFDKTGTLTVGGARLVATEPAPGGNADDVLRLAGSLEQASQHIVAAAIVASAVGKGLHLEMPLNVRESMGSGLEGEIGGRRVRAGSHPFIYGSTKPEDWALRVLRRAAWRSALTIFVSVDGKAIGALLLGDELRRESPRTVQALRTCGVRRILMVTGDRVDAAETIGIALDLDAVLADRGPADKVDAVAAEQRLHCTVMVGDGINDAPALARADVGVAMGARGASASSEAADVVILVDRLDRVSDAVEIAQRARRIAMQSILAGMAMSAVAMLAAAAGWLAPVAGALTQEVIDVAVILNALRALGPARGSGRQHMPARAANRLREEHERLELLLDRLRAIADALDTATPNDAVPLILEAGRIVSGPIVGHERNDETDVYPRLLEFLADKHGLGAMSRAHREILHQSRLLGRITDGLDPAHVDFYLVRDAQRVMESIEALVRLHNAQEEEIFEHVAAKE</sequence>
<keyword evidence="6 10" id="KW-1133">Transmembrane helix</keyword>
<name>A0A9W6N8I4_9HYPH</name>
<dbReference type="InterPro" id="IPR059000">
    <property type="entry name" value="ATPase_P-type_domA"/>
</dbReference>
<gene>
    <name evidence="13" type="ORF">GCM10017653_04730</name>
</gene>
<dbReference type="InterPro" id="IPR012312">
    <property type="entry name" value="Hemerythrin-like"/>
</dbReference>
<evidence type="ECO:0000256" key="1">
    <source>
        <dbReference type="ARBA" id="ARBA00004370"/>
    </source>
</evidence>
<dbReference type="GO" id="GO:0046872">
    <property type="term" value="F:metal ion binding"/>
    <property type="evidence" value="ECO:0007669"/>
    <property type="project" value="UniProtKB-KW"/>
</dbReference>
<feature type="transmembrane region" description="Helical" evidence="10">
    <location>
        <begin position="12"/>
        <end position="32"/>
    </location>
</feature>
<keyword evidence="3 10" id="KW-0812">Transmembrane</keyword>
<dbReference type="PROSITE" id="PS00154">
    <property type="entry name" value="ATPASE_E1_E2"/>
    <property type="match status" value="1"/>
</dbReference>
<evidence type="ECO:0000256" key="8">
    <source>
        <dbReference type="ARBA" id="ARBA00039097"/>
    </source>
</evidence>